<accession>A0A7S2G824</accession>
<reference evidence="1" key="1">
    <citation type="submission" date="2021-01" db="EMBL/GenBank/DDBJ databases">
        <authorList>
            <person name="Corre E."/>
            <person name="Pelletier E."/>
            <person name="Niang G."/>
            <person name="Scheremetjew M."/>
            <person name="Finn R."/>
            <person name="Kale V."/>
            <person name="Holt S."/>
            <person name="Cochrane G."/>
            <person name="Meng A."/>
            <person name="Brown T."/>
            <person name="Cohen L."/>
        </authorList>
    </citation>
    <scope>NUCLEOTIDE SEQUENCE</scope>
    <source>
        <strain evidence="1">UTEX LB 985</strain>
    </source>
</reference>
<proteinExistence type="predicted"/>
<sequence length="433" mass="48622">MGCCCSGHEEAKLSELPPPMFGKDCHVMLKKQGWLDADFDVRDLDSPDEDGKPQQWLLIDAVGSIGDSYFDYYLKYRAPGMKESLILGCANMKKDFDYMWFNVLSSRVDHGSHPDGYNRRNIRWVDKAISAKWIISRRARLFGPAGVLPDGAEKTAENLQKDIIGRLQIAGTGTYWRHRHEEEWEELEHYTVTVGEGENAHEEQRTRWVHRSSVDDNYETDLQDFNYKMNAYLSDYAIQYDKESSGSWFASDKLIFQATNMSGMPLFRATSNGKSECELHTYSNSDPVNALLAAFAISIKMEPKEFYSICKGYCYDNIQLGMPTWHYGGFGPPDDEFERMFPTGPEVVMPQMGFAYGVVTAELPMAMPVLQGQPFVPTATPVGFNAALPMAQPLYTPTIGVAPTADPIPMAIPMAEPWNAKGNTLAYPATLTA</sequence>
<name>A0A7S2G824_9EUKA</name>
<gene>
    <name evidence="1" type="ORF">CBRE1094_LOCUS11609</name>
</gene>
<dbReference type="AlphaFoldDB" id="A0A7S2G824"/>
<dbReference type="EMBL" id="HBGU01021174">
    <property type="protein sequence ID" value="CAD9435607.1"/>
    <property type="molecule type" value="Transcribed_RNA"/>
</dbReference>
<protein>
    <submittedName>
        <fullName evidence="1">Uncharacterized protein</fullName>
    </submittedName>
</protein>
<evidence type="ECO:0000313" key="1">
    <source>
        <dbReference type="EMBL" id="CAD9435607.1"/>
    </source>
</evidence>
<organism evidence="1">
    <name type="scientific">Haptolina brevifila</name>
    <dbReference type="NCBI Taxonomy" id="156173"/>
    <lineage>
        <taxon>Eukaryota</taxon>
        <taxon>Haptista</taxon>
        <taxon>Haptophyta</taxon>
        <taxon>Prymnesiophyceae</taxon>
        <taxon>Prymnesiales</taxon>
        <taxon>Prymnesiaceae</taxon>
        <taxon>Haptolina</taxon>
    </lineage>
</organism>